<protein>
    <submittedName>
        <fullName evidence="10">Amino acid ABC transporter ATP-binding protein</fullName>
    </submittedName>
</protein>
<dbReference type="PIRSF" id="PIRSF039085">
    <property type="entry name" value="ABC_ATPase_HisP"/>
    <property type="match status" value="1"/>
</dbReference>
<evidence type="ECO:0000313" key="10">
    <source>
        <dbReference type="EMBL" id="MBD7920075.1"/>
    </source>
</evidence>
<dbReference type="CDD" id="cd03262">
    <property type="entry name" value="ABC_HisP_GlnQ"/>
    <property type="match status" value="1"/>
</dbReference>
<dbReference type="InterPro" id="IPR030679">
    <property type="entry name" value="ABC_ATPase_HisP-typ"/>
</dbReference>
<dbReference type="PANTHER" id="PTHR43166:SF9">
    <property type="entry name" value="GLUTAMATE_ASPARTATE IMPORT ATP-BINDING PROTEIN GLTL"/>
    <property type="match status" value="1"/>
</dbReference>
<keyword evidence="3" id="KW-0813">Transport</keyword>
<evidence type="ECO:0000256" key="6">
    <source>
        <dbReference type="ARBA" id="ARBA00022840"/>
    </source>
</evidence>
<comment type="caution">
    <text evidence="10">The sequence shown here is derived from an EMBL/GenBank/DDBJ whole genome shotgun (WGS) entry which is preliminary data.</text>
</comment>
<organism evidence="10 11">
    <name type="scientific">Cellulomonas avistercoris</name>
    <dbReference type="NCBI Taxonomy" id="2762242"/>
    <lineage>
        <taxon>Bacteria</taxon>
        <taxon>Bacillati</taxon>
        <taxon>Actinomycetota</taxon>
        <taxon>Actinomycetes</taxon>
        <taxon>Micrococcales</taxon>
        <taxon>Cellulomonadaceae</taxon>
        <taxon>Cellulomonas</taxon>
    </lineage>
</organism>
<comment type="subcellular location">
    <subcellularLocation>
        <location evidence="1">Cell membrane</location>
        <topology evidence="1">Peripheral membrane protein</topology>
    </subcellularLocation>
</comment>
<reference evidence="10 11" key="1">
    <citation type="submission" date="2020-08" db="EMBL/GenBank/DDBJ databases">
        <title>A Genomic Blueprint of the Chicken Gut Microbiome.</title>
        <authorList>
            <person name="Gilroy R."/>
            <person name="Ravi A."/>
            <person name="Getino M."/>
            <person name="Pursley I."/>
            <person name="Horton D.L."/>
            <person name="Alikhan N.-F."/>
            <person name="Baker D."/>
            <person name="Gharbi K."/>
            <person name="Hall N."/>
            <person name="Watson M."/>
            <person name="Adriaenssens E.M."/>
            <person name="Foster-Nyarko E."/>
            <person name="Jarju S."/>
            <person name="Secka A."/>
            <person name="Antonio M."/>
            <person name="Oren A."/>
            <person name="Chaudhuri R."/>
            <person name="La Ragione R.M."/>
            <person name="Hildebrand F."/>
            <person name="Pallen M.J."/>
        </authorList>
    </citation>
    <scope>NUCLEOTIDE SEQUENCE [LARGE SCALE GENOMIC DNA]</scope>
    <source>
        <strain evidence="10 11">Sa3CUA2</strain>
    </source>
</reference>
<dbReference type="RefSeq" id="WP_191784723.1">
    <property type="nucleotide sequence ID" value="NZ_JACSQV010000020.1"/>
</dbReference>
<evidence type="ECO:0000256" key="1">
    <source>
        <dbReference type="ARBA" id="ARBA00004202"/>
    </source>
</evidence>
<name>A0ABR8QI19_9CELL</name>
<dbReference type="Proteomes" id="UP000604241">
    <property type="component" value="Unassembled WGS sequence"/>
</dbReference>
<evidence type="ECO:0000256" key="8">
    <source>
        <dbReference type="ARBA" id="ARBA00023136"/>
    </source>
</evidence>
<gene>
    <name evidence="10" type="ORF">H9657_17525</name>
</gene>
<dbReference type="PROSITE" id="PS50893">
    <property type="entry name" value="ABC_TRANSPORTER_2"/>
    <property type="match status" value="1"/>
</dbReference>
<evidence type="ECO:0000259" key="9">
    <source>
        <dbReference type="PROSITE" id="PS50893"/>
    </source>
</evidence>
<evidence type="ECO:0000256" key="7">
    <source>
        <dbReference type="ARBA" id="ARBA00022970"/>
    </source>
</evidence>
<accession>A0ABR8QI19</accession>
<keyword evidence="7" id="KW-0029">Amino-acid transport</keyword>
<evidence type="ECO:0000256" key="5">
    <source>
        <dbReference type="ARBA" id="ARBA00022741"/>
    </source>
</evidence>
<dbReference type="PROSITE" id="PS00211">
    <property type="entry name" value="ABC_TRANSPORTER_1"/>
    <property type="match status" value="1"/>
</dbReference>
<dbReference type="PANTHER" id="PTHR43166">
    <property type="entry name" value="AMINO ACID IMPORT ATP-BINDING PROTEIN"/>
    <property type="match status" value="1"/>
</dbReference>
<dbReference type="InterPro" id="IPR027417">
    <property type="entry name" value="P-loop_NTPase"/>
</dbReference>
<dbReference type="Gene3D" id="3.40.50.300">
    <property type="entry name" value="P-loop containing nucleotide triphosphate hydrolases"/>
    <property type="match status" value="1"/>
</dbReference>
<evidence type="ECO:0000256" key="3">
    <source>
        <dbReference type="ARBA" id="ARBA00022448"/>
    </source>
</evidence>
<keyword evidence="11" id="KW-1185">Reference proteome</keyword>
<feature type="domain" description="ABC transporter" evidence="9">
    <location>
        <begin position="24"/>
        <end position="258"/>
    </location>
</feature>
<dbReference type="InterPro" id="IPR003439">
    <property type="entry name" value="ABC_transporter-like_ATP-bd"/>
</dbReference>
<dbReference type="InterPro" id="IPR050086">
    <property type="entry name" value="MetN_ABC_transporter-like"/>
</dbReference>
<evidence type="ECO:0000256" key="4">
    <source>
        <dbReference type="ARBA" id="ARBA00022475"/>
    </source>
</evidence>
<dbReference type="InterPro" id="IPR017871">
    <property type="entry name" value="ABC_transporter-like_CS"/>
</dbReference>
<proteinExistence type="inferred from homology"/>
<dbReference type="InterPro" id="IPR003593">
    <property type="entry name" value="AAA+_ATPase"/>
</dbReference>
<sequence>MADSMTAEPRPADVTTRPTGEPLIVLDHVEKHFGELHVLRDVNLTIHRGEVVVVIGPSGSGKSTLCRTINRLETIDSGTISIDGKPLPAEGRELARLRADVGMVFQSFNLFAHRTVLENVTLGQVKAKGVKPAVAKATAMDLLERVGVADQAAKRPAQLSGGQQQRVAIARALAMKPKAMLFDEPTSALDPEMINEVLDVMVGLAQDGMTMVVVTHEMGFARRAAHRVVFMDAGQVVEEAEPETFFTAPRSGRAKDFLSKILTH</sequence>
<keyword evidence="4" id="KW-1003">Cell membrane</keyword>
<keyword evidence="5" id="KW-0547">Nucleotide-binding</keyword>
<dbReference type="GO" id="GO:0005524">
    <property type="term" value="F:ATP binding"/>
    <property type="evidence" value="ECO:0007669"/>
    <property type="project" value="UniProtKB-KW"/>
</dbReference>
<keyword evidence="6 10" id="KW-0067">ATP-binding</keyword>
<evidence type="ECO:0000313" key="11">
    <source>
        <dbReference type="Proteomes" id="UP000604241"/>
    </source>
</evidence>
<dbReference type="Pfam" id="PF00005">
    <property type="entry name" value="ABC_tran"/>
    <property type="match status" value="1"/>
</dbReference>
<dbReference type="SMART" id="SM00382">
    <property type="entry name" value="AAA"/>
    <property type="match status" value="1"/>
</dbReference>
<comment type="similarity">
    <text evidence="2">Belongs to the ABC transporter superfamily.</text>
</comment>
<dbReference type="EMBL" id="JACSQV010000020">
    <property type="protein sequence ID" value="MBD7920075.1"/>
    <property type="molecule type" value="Genomic_DNA"/>
</dbReference>
<dbReference type="SUPFAM" id="SSF52540">
    <property type="entry name" value="P-loop containing nucleoside triphosphate hydrolases"/>
    <property type="match status" value="1"/>
</dbReference>
<evidence type="ECO:0000256" key="2">
    <source>
        <dbReference type="ARBA" id="ARBA00005417"/>
    </source>
</evidence>
<keyword evidence="8" id="KW-0472">Membrane</keyword>